<dbReference type="InterPro" id="IPR003673">
    <property type="entry name" value="CoA-Trfase_fam_III"/>
</dbReference>
<dbReference type="Proteomes" id="UP000198634">
    <property type="component" value="Unassembled WGS sequence"/>
</dbReference>
<keyword evidence="1 2" id="KW-0808">Transferase</keyword>
<evidence type="ECO:0000313" key="3">
    <source>
        <dbReference type="Proteomes" id="UP000198634"/>
    </source>
</evidence>
<dbReference type="AlphaFoldDB" id="A0A1H9H9L0"/>
<reference evidence="2 3" key="1">
    <citation type="submission" date="2016-10" db="EMBL/GenBank/DDBJ databases">
        <authorList>
            <person name="de Groot N.N."/>
        </authorList>
    </citation>
    <scope>NUCLEOTIDE SEQUENCE [LARGE SCALE GENOMIC DNA]</scope>
    <source>
        <strain evidence="2 3">DSM 22007</strain>
    </source>
</reference>
<accession>A0A1H9H9L0</accession>
<dbReference type="Gene3D" id="3.40.50.10540">
    <property type="entry name" value="Crotonobetainyl-coa:carnitine coa-transferase, domain 1"/>
    <property type="match status" value="1"/>
</dbReference>
<dbReference type="InterPro" id="IPR044855">
    <property type="entry name" value="CoA-Trfase_III_dom3_sf"/>
</dbReference>
<protein>
    <submittedName>
        <fullName evidence="2">Crotonobetainyl-CoA:carnitine CoA-transferase CaiB</fullName>
    </submittedName>
</protein>
<dbReference type="InterPro" id="IPR023606">
    <property type="entry name" value="CoA-Trfase_III_dom_1_sf"/>
</dbReference>
<dbReference type="PANTHER" id="PTHR48207">
    <property type="entry name" value="SUCCINATE--HYDROXYMETHYLGLUTARATE COA-TRANSFERASE"/>
    <property type="match status" value="1"/>
</dbReference>
<sequence>MPSQSSSVATANSGPLSGIRVLDLSRVLAAPWAAQILGDLGADVIKVEQTTTGDDTRAWGPPFLQDGDEATFAPYFLACNRNKRSIAIDLAKPEGAEIVRKLAAQSDVLIENFKVGGLAKYGLDYVSIKKAAPNIIYCSVTGFGQTGPYAPRGGYDFLIQAMGGIMSVTGPAADTPGAEPTKVGLPAVDLFTGMYAAIAIQAALRHKDQTGEGQHIDCALLDSAVAMLANQSATWLMGGPVPQPMGNAHPSIVPYRTFPVSDGHIVVAVGNTKQFIALCDILGRPDIGADPRYQSSPGRKEHRDELEAELTQEFAKWTKDSIIAAMSQNDVPGGPINTVDQVFADQQVVARKMLEPTPSTAGTELPLVRFPAILSASPATIRRAPPQLGEHSVEVLSQVLKLPADEIAALCKRGVIGADK</sequence>
<dbReference type="RefSeq" id="WP_217650064.1">
    <property type="nucleotide sequence ID" value="NZ_FOEP01000009.1"/>
</dbReference>
<dbReference type="EMBL" id="FOEP01000009">
    <property type="protein sequence ID" value="SEQ59025.1"/>
    <property type="molecule type" value="Genomic_DNA"/>
</dbReference>
<dbReference type="InterPro" id="IPR050483">
    <property type="entry name" value="CoA-transferase_III_domain"/>
</dbReference>
<proteinExistence type="predicted"/>
<dbReference type="Gene3D" id="3.30.1540.10">
    <property type="entry name" value="formyl-coa transferase, domain 3"/>
    <property type="match status" value="1"/>
</dbReference>
<evidence type="ECO:0000256" key="1">
    <source>
        <dbReference type="ARBA" id="ARBA00022679"/>
    </source>
</evidence>
<dbReference type="SUPFAM" id="SSF89796">
    <property type="entry name" value="CoA-transferase family III (CaiB/BaiF)"/>
    <property type="match status" value="1"/>
</dbReference>
<dbReference type="GO" id="GO:0008410">
    <property type="term" value="F:CoA-transferase activity"/>
    <property type="evidence" value="ECO:0007669"/>
    <property type="project" value="TreeGrafter"/>
</dbReference>
<dbReference type="PANTHER" id="PTHR48207:SF3">
    <property type="entry name" value="SUCCINATE--HYDROXYMETHYLGLUTARATE COA-TRANSFERASE"/>
    <property type="match status" value="1"/>
</dbReference>
<evidence type="ECO:0000313" key="2">
    <source>
        <dbReference type="EMBL" id="SEQ59025.1"/>
    </source>
</evidence>
<keyword evidence="3" id="KW-1185">Reference proteome</keyword>
<name>A0A1H9H9L0_9RHOB</name>
<organism evidence="2 3">
    <name type="scientific">Thalassovita taeanensis</name>
    <dbReference type="NCBI Taxonomy" id="657014"/>
    <lineage>
        <taxon>Bacteria</taxon>
        <taxon>Pseudomonadati</taxon>
        <taxon>Pseudomonadota</taxon>
        <taxon>Alphaproteobacteria</taxon>
        <taxon>Rhodobacterales</taxon>
        <taxon>Roseobacteraceae</taxon>
        <taxon>Thalassovita</taxon>
    </lineage>
</organism>
<dbReference type="Pfam" id="PF02515">
    <property type="entry name" value="CoA_transf_3"/>
    <property type="match status" value="1"/>
</dbReference>
<dbReference type="STRING" id="657014.SAMN04488092_10928"/>
<gene>
    <name evidence="2" type="ORF">SAMN04488092_10928</name>
</gene>